<gene>
    <name evidence="2" type="ORF">KCG49_12955</name>
</gene>
<dbReference type="Proteomes" id="UP001138894">
    <property type="component" value="Unassembled WGS sequence"/>
</dbReference>
<proteinExistence type="predicted"/>
<keyword evidence="1" id="KW-0812">Transmembrane</keyword>
<evidence type="ECO:0000256" key="1">
    <source>
        <dbReference type="SAM" id="Phobius"/>
    </source>
</evidence>
<keyword evidence="3" id="KW-1185">Reference proteome</keyword>
<dbReference type="RefSeq" id="WP_218547077.1">
    <property type="nucleotide sequence ID" value="NZ_JAGSPD010000011.1"/>
</dbReference>
<dbReference type="AlphaFoldDB" id="A0A9X1JNX5"/>
<accession>A0A9X1JNX5</accession>
<evidence type="ECO:0000313" key="3">
    <source>
        <dbReference type="Proteomes" id="UP001138894"/>
    </source>
</evidence>
<keyword evidence="1" id="KW-0472">Membrane</keyword>
<reference evidence="2" key="1">
    <citation type="submission" date="2021-04" db="EMBL/GenBank/DDBJ databases">
        <authorList>
            <person name="Pira H."/>
            <person name="Risdian C."/>
            <person name="Wink J."/>
        </authorList>
    </citation>
    <scope>NUCLEOTIDE SEQUENCE</scope>
    <source>
        <strain evidence="2">WHY3</strain>
    </source>
</reference>
<feature type="transmembrane region" description="Helical" evidence="1">
    <location>
        <begin position="36"/>
        <end position="55"/>
    </location>
</feature>
<dbReference type="EMBL" id="JAGSPD010000011">
    <property type="protein sequence ID" value="MBV7270100.1"/>
    <property type="molecule type" value="Genomic_DNA"/>
</dbReference>
<feature type="transmembrane region" description="Helical" evidence="1">
    <location>
        <begin position="120"/>
        <end position="139"/>
    </location>
</feature>
<evidence type="ECO:0000313" key="2">
    <source>
        <dbReference type="EMBL" id="MBV7270100.1"/>
    </source>
</evidence>
<organism evidence="2 3">
    <name type="scientific">Winogradskyella luteola</name>
    <dbReference type="NCBI Taxonomy" id="2828330"/>
    <lineage>
        <taxon>Bacteria</taxon>
        <taxon>Pseudomonadati</taxon>
        <taxon>Bacteroidota</taxon>
        <taxon>Flavobacteriia</taxon>
        <taxon>Flavobacteriales</taxon>
        <taxon>Flavobacteriaceae</taxon>
        <taxon>Winogradskyella</taxon>
    </lineage>
</organism>
<sequence>MSELKDFDQFWLGKGQELVDDTFTNLNKHLINYNTYLKFLLGFYTTAGLTTVLLFKSVCPWIYIGFFLPLVVVYWALFKISVGQSISLDSLDIRSPLKINDTYNKLVINLKKDIVSAKQWVGLATFAVLIGGSITTYYLNLEIKEAEKEKVLRDAEYKKSEDLLKMENEIYKDFKKTQKLHIEVNEKDQKLMITAKLLETKTIAIEYIDIDGKTQNKAFEIPKRTDYKRDIGNVKKLIKIKD</sequence>
<comment type="caution">
    <text evidence="2">The sequence shown here is derived from an EMBL/GenBank/DDBJ whole genome shotgun (WGS) entry which is preliminary data.</text>
</comment>
<keyword evidence="1" id="KW-1133">Transmembrane helix</keyword>
<name>A0A9X1JNX5_9FLAO</name>
<feature type="transmembrane region" description="Helical" evidence="1">
    <location>
        <begin position="61"/>
        <end position="78"/>
    </location>
</feature>
<protein>
    <submittedName>
        <fullName evidence="2">Uncharacterized protein</fullName>
    </submittedName>
</protein>